<keyword evidence="3" id="KW-1185">Reference proteome</keyword>
<dbReference type="AlphaFoldDB" id="A0A917UAC1"/>
<reference evidence="2" key="1">
    <citation type="journal article" date="2014" name="Int. J. Syst. Evol. Microbiol.">
        <title>Complete genome sequence of Corynebacterium casei LMG S-19264T (=DSM 44701T), isolated from a smear-ripened cheese.</title>
        <authorList>
            <consortium name="US DOE Joint Genome Institute (JGI-PGF)"/>
            <person name="Walter F."/>
            <person name="Albersmeier A."/>
            <person name="Kalinowski J."/>
            <person name="Ruckert C."/>
        </authorList>
    </citation>
    <scope>NUCLEOTIDE SEQUENCE</scope>
    <source>
        <strain evidence="2">JCM 19831</strain>
    </source>
</reference>
<feature type="compositionally biased region" description="Basic and acidic residues" evidence="1">
    <location>
        <begin position="208"/>
        <end position="229"/>
    </location>
</feature>
<evidence type="ECO:0000256" key="1">
    <source>
        <dbReference type="SAM" id="MobiDB-lite"/>
    </source>
</evidence>
<feature type="region of interest" description="Disordered" evidence="1">
    <location>
        <begin position="25"/>
        <end position="54"/>
    </location>
</feature>
<name>A0A917UAC1_9ACTN</name>
<comment type="caution">
    <text evidence="2">The sequence shown here is derived from an EMBL/GenBank/DDBJ whole genome shotgun (WGS) entry which is preliminary data.</text>
</comment>
<evidence type="ECO:0000313" key="2">
    <source>
        <dbReference type="EMBL" id="GGM65846.1"/>
    </source>
</evidence>
<reference evidence="2" key="2">
    <citation type="submission" date="2020-09" db="EMBL/GenBank/DDBJ databases">
        <authorList>
            <person name="Sun Q."/>
            <person name="Ohkuma M."/>
        </authorList>
    </citation>
    <scope>NUCLEOTIDE SEQUENCE</scope>
    <source>
        <strain evidence="2">JCM 19831</strain>
    </source>
</reference>
<protein>
    <submittedName>
        <fullName evidence="2">Uncharacterized protein</fullName>
    </submittedName>
</protein>
<dbReference type="Proteomes" id="UP000642070">
    <property type="component" value="Unassembled WGS sequence"/>
</dbReference>
<feature type="region of interest" description="Disordered" evidence="1">
    <location>
        <begin position="180"/>
        <end position="229"/>
    </location>
</feature>
<gene>
    <name evidence="2" type="ORF">GCM10007977_079300</name>
</gene>
<sequence>MRDALSRKGRTALRQSRSACAHAVADRAPQQTKSGLSAAHQRQPTRRWPTDPGLRGAQCRAGTIIHYAGNRIRAIGTVAEVAYAAQRPAEFSTEALTELAARRHVAGQRTGRGPPRFGPSAGAPVRTAIASYRSIKKVILRSMHSRPSDYKASYVRFYEYCRRRFIPGCLYFRPVPSGASRTAGQGPGTAEHVWNAPESTMDTVHAGARRDRDVDRPPQRRHECCSPGA</sequence>
<dbReference type="EMBL" id="BMPI01000052">
    <property type="protein sequence ID" value="GGM65846.1"/>
    <property type="molecule type" value="Genomic_DNA"/>
</dbReference>
<evidence type="ECO:0000313" key="3">
    <source>
        <dbReference type="Proteomes" id="UP000642070"/>
    </source>
</evidence>
<accession>A0A917UAC1</accession>
<proteinExistence type="predicted"/>
<organism evidence="2 3">
    <name type="scientific">Dactylosporangium sucinum</name>
    <dbReference type="NCBI Taxonomy" id="1424081"/>
    <lineage>
        <taxon>Bacteria</taxon>
        <taxon>Bacillati</taxon>
        <taxon>Actinomycetota</taxon>
        <taxon>Actinomycetes</taxon>
        <taxon>Micromonosporales</taxon>
        <taxon>Micromonosporaceae</taxon>
        <taxon>Dactylosporangium</taxon>
    </lineage>
</organism>